<dbReference type="Gene3D" id="3.40.50.300">
    <property type="entry name" value="P-loop containing nucleotide triphosphate hydrolases"/>
    <property type="match status" value="3"/>
</dbReference>
<dbReference type="GO" id="GO:0008270">
    <property type="term" value="F:zinc ion binding"/>
    <property type="evidence" value="ECO:0007669"/>
    <property type="project" value="UniProtKB-KW"/>
</dbReference>
<dbReference type="STRING" id="137246.A0A401S395"/>
<keyword evidence="3" id="KW-0863">Zinc-finger</keyword>
<keyword evidence="2" id="KW-0677">Repeat</keyword>
<feature type="compositionally biased region" description="Basic and acidic residues" evidence="5">
    <location>
        <begin position="1029"/>
        <end position="1039"/>
    </location>
</feature>
<dbReference type="OMA" id="ASTAPMW"/>
<feature type="compositionally biased region" description="Acidic residues" evidence="5">
    <location>
        <begin position="1119"/>
        <end position="1131"/>
    </location>
</feature>
<feature type="compositionally biased region" description="Basic and acidic residues" evidence="5">
    <location>
        <begin position="225"/>
        <end position="237"/>
    </location>
</feature>
<feature type="region of interest" description="Disordered" evidence="5">
    <location>
        <begin position="1026"/>
        <end position="1131"/>
    </location>
</feature>
<dbReference type="CDD" id="cd06008">
    <property type="entry name" value="NF-X1-zinc-finger"/>
    <property type="match status" value="1"/>
</dbReference>
<feature type="compositionally biased region" description="Basic residues" evidence="5">
    <location>
        <begin position="92"/>
        <end position="102"/>
    </location>
</feature>
<dbReference type="InterPro" id="IPR027417">
    <property type="entry name" value="P-loop_NTPase"/>
</dbReference>
<feature type="compositionally biased region" description="Basic and acidic residues" evidence="5">
    <location>
        <begin position="1184"/>
        <end position="1197"/>
    </location>
</feature>
<feature type="compositionally biased region" description="Basic and acidic residues" evidence="5">
    <location>
        <begin position="151"/>
        <end position="169"/>
    </location>
</feature>
<feature type="compositionally biased region" description="Polar residues" evidence="5">
    <location>
        <begin position="114"/>
        <end position="133"/>
    </location>
</feature>
<evidence type="ECO:0000256" key="2">
    <source>
        <dbReference type="ARBA" id="ARBA00022737"/>
    </source>
</evidence>
<dbReference type="CDD" id="cd18808">
    <property type="entry name" value="SF1_C_Upf1"/>
    <property type="match status" value="1"/>
</dbReference>
<evidence type="ECO:0000313" key="7">
    <source>
        <dbReference type="EMBL" id="GCC24860.1"/>
    </source>
</evidence>
<dbReference type="EMBL" id="BEZZ01000069">
    <property type="protein sequence ID" value="GCC24860.1"/>
    <property type="molecule type" value="Genomic_DNA"/>
</dbReference>
<dbReference type="Pfam" id="PF13087">
    <property type="entry name" value="AAA_12"/>
    <property type="match status" value="1"/>
</dbReference>
<feature type="compositionally biased region" description="Acidic residues" evidence="5">
    <location>
        <begin position="1099"/>
        <end position="1110"/>
    </location>
</feature>
<organism evidence="7 8">
    <name type="scientific">Chiloscyllium punctatum</name>
    <name type="common">Brownbanded bambooshark</name>
    <name type="synonym">Hemiscyllium punctatum</name>
    <dbReference type="NCBI Taxonomy" id="137246"/>
    <lineage>
        <taxon>Eukaryota</taxon>
        <taxon>Metazoa</taxon>
        <taxon>Chordata</taxon>
        <taxon>Craniata</taxon>
        <taxon>Vertebrata</taxon>
        <taxon>Chondrichthyes</taxon>
        <taxon>Elasmobranchii</taxon>
        <taxon>Galeomorphii</taxon>
        <taxon>Galeoidea</taxon>
        <taxon>Orectolobiformes</taxon>
        <taxon>Hemiscylliidae</taxon>
        <taxon>Chiloscyllium</taxon>
    </lineage>
</organism>
<dbReference type="FunFam" id="3.40.50.300:FF:000742">
    <property type="entry name" value="NFX1-type zinc finger-containing protein 1"/>
    <property type="match status" value="1"/>
</dbReference>
<gene>
    <name evidence="7" type="ORF">chiPu_0003263</name>
</gene>
<dbReference type="InterPro" id="IPR041677">
    <property type="entry name" value="DNA2/NAM7_AAA_11"/>
</dbReference>
<proteinExistence type="predicted"/>
<keyword evidence="1" id="KW-0479">Metal-binding</keyword>
<feature type="domain" description="NF-X1-type" evidence="6">
    <location>
        <begin position="1687"/>
        <end position="1705"/>
    </location>
</feature>
<dbReference type="CDD" id="cd17936">
    <property type="entry name" value="EEXXEc_NFX1"/>
    <property type="match status" value="1"/>
</dbReference>
<keyword evidence="4" id="KW-0862">Zinc</keyword>
<feature type="domain" description="NF-X1-type" evidence="6">
    <location>
        <begin position="1604"/>
        <end position="1630"/>
    </location>
</feature>
<reference evidence="7 8" key="1">
    <citation type="journal article" date="2018" name="Nat. Ecol. Evol.">
        <title>Shark genomes provide insights into elasmobranch evolution and the origin of vertebrates.</title>
        <authorList>
            <person name="Hara Y"/>
            <person name="Yamaguchi K"/>
            <person name="Onimaru K"/>
            <person name="Kadota M"/>
            <person name="Koyanagi M"/>
            <person name="Keeley SD"/>
            <person name="Tatsumi K"/>
            <person name="Tanaka K"/>
            <person name="Motone F"/>
            <person name="Kageyama Y"/>
            <person name="Nozu R"/>
            <person name="Adachi N"/>
            <person name="Nishimura O"/>
            <person name="Nakagawa R"/>
            <person name="Tanegashima C"/>
            <person name="Kiyatake I"/>
            <person name="Matsumoto R"/>
            <person name="Murakumo K"/>
            <person name="Nishida K"/>
            <person name="Terakita A"/>
            <person name="Kuratani S"/>
            <person name="Sato K"/>
            <person name="Hyodo S Kuraku.S."/>
        </authorList>
    </citation>
    <scope>NUCLEOTIDE SEQUENCE [LARGE SCALE GENOMIC DNA]</scope>
</reference>
<dbReference type="InterPro" id="IPR057373">
    <property type="entry name" value="ZNFX1"/>
</dbReference>
<feature type="compositionally biased region" description="Basic and acidic residues" evidence="5">
    <location>
        <begin position="363"/>
        <end position="372"/>
    </location>
</feature>
<evidence type="ECO:0000256" key="1">
    <source>
        <dbReference type="ARBA" id="ARBA00022723"/>
    </source>
</evidence>
<feature type="compositionally biased region" description="Basic and acidic residues" evidence="5">
    <location>
        <begin position="253"/>
        <end position="267"/>
    </location>
</feature>
<comment type="caution">
    <text evidence="7">The sequence shown here is derived from an EMBL/GenBank/DDBJ whole genome shotgun (WGS) entry which is preliminary data.</text>
</comment>
<evidence type="ECO:0000256" key="5">
    <source>
        <dbReference type="SAM" id="MobiDB-lite"/>
    </source>
</evidence>
<feature type="compositionally biased region" description="Polar residues" evidence="5">
    <location>
        <begin position="66"/>
        <end position="91"/>
    </location>
</feature>
<dbReference type="GO" id="GO:0031048">
    <property type="term" value="P:regulatory ncRNA-mediated heterochromatin formation"/>
    <property type="evidence" value="ECO:0007669"/>
    <property type="project" value="TreeGrafter"/>
</dbReference>
<dbReference type="InterPro" id="IPR000967">
    <property type="entry name" value="Znf_NFX1"/>
</dbReference>
<dbReference type="InterPro" id="IPR045055">
    <property type="entry name" value="DNA2/NAM7-like"/>
</dbReference>
<feature type="compositionally biased region" description="Polar residues" evidence="5">
    <location>
        <begin position="1068"/>
        <end position="1079"/>
    </location>
</feature>
<dbReference type="Pfam" id="PF25396">
    <property type="entry name" value="ZNFX1"/>
    <property type="match status" value="1"/>
</dbReference>
<name>A0A401S395_CHIPU</name>
<feature type="region of interest" description="Disordered" evidence="5">
    <location>
        <begin position="344"/>
        <end position="372"/>
    </location>
</feature>
<evidence type="ECO:0000259" key="6">
    <source>
        <dbReference type="SMART" id="SM00438"/>
    </source>
</evidence>
<feature type="compositionally biased region" description="Polar residues" evidence="5">
    <location>
        <begin position="176"/>
        <end position="187"/>
    </location>
</feature>
<evidence type="ECO:0000256" key="3">
    <source>
        <dbReference type="ARBA" id="ARBA00022771"/>
    </source>
</evidence>
<dbReference type="InterPro" id="IPR047187">
    <property type="entry name" value="SF1_C_Upf1"/>
</dbReference>
<evidence type="ECO:0000313" key="8">
    <source>
        <dbReference type="Proteomes" id="UP000287033"/>
    </source>
</evidence>
<feature type="region of interest" description="Disordered" evidence="5">
    <location>
        <begin position="1178"/>
        <end position="1197"/>
    </location>
</feature>
<sequence>MIAIGTVTPLNIQSVRQFCTVPAVCSLSRVHSTSVNRHSQIELCKEHLKLKMYKWFEDQQKLCTKVNPTDNENQQSGDQSRTWNTSSSKWPNRQHSKDRRQRNSQVFNADESHFSSTQQSSGRPETSGGTQRGRQPRKFGSRSHPASGQKETSEAGAQEKPRGQRDGHPHKGRPPNQMQNTSENASAKSGFARRNQSEPRWRKPKFSGSQSDLLDCSVEGSAAHETQRQQKPQERRDGQRRKHPQHVQNRSESVVEKSRFEQRDPSEHRRRNPRFYGSQPNLLDSFGENMMENDNQHQQKSRGRSLHSQGMGRANRPTTHESHSQQNYKQPRRQNLAQCAFVSDHRPNQQSQSTGPSAAKSSKPAEHRQWRIDRQELQRLARMEPANVIMRLASPRSGLKDFLNQANPDKNLILSFLEVLNSTFKCQSNRSNLHYLLQLIKDSMFLKSILPGFVVSVQTETLPEALLENSAHLDPIVNLLHELITVYPMSAFLEVSLLVSLVQMTSKYLQSIGFPGSAKTRMTLGNLQAMIAELQEKKRLGNLKSDTYTYFKGPEVENFRRISVYPTCEDIHLLNKPYVRPNIVTGKYPDTATYLDIHFRLLREDFVRPLRDGISKLLSCDQKELQKDKIDDIRIYFDAHILGPLCTRSGVFFQVKFDIKPLKFIRWESSKRLLFGSFLCLSKDKFATMLCATVADRDLKGLKEGIITLHFTKDCRDQLADVNSRDSFLMVETTAYFEAYRHVLEGLKEIKDNTLPFQKYIVEGQAHIAEPKYLTSGRQDYTLQPLMTNQRLPVPKQSNMLKSAANQLNLSNSFDVCDFAKWPSKEKLKVDESQMQALQLALTKEVAMIQGPPGTGKTYLGLKVAKVLLANEQVWQSGAGSPMLVVCYTNHALDQFLEGILKFMDTGLVRIGGRSSSGILSAFSMHKLRKGFNFRKDLPKYLKEAQTELINERELIQRQIEVLAASLDASEKGVLQLYTLSKYISTKHMHCLQVGMVPSEDDSIDHCTILEWLGISSTSGGYFTFGSTKPEEKTERDPIEMGSDVIEAETGSRSDLLDEEEDEAELNQVASEGGPSTQSHEVEKSDLTSVSKHYWRSEEDAEETDSDATDWDTGTSSDLAEEEDTLQDDDELIQVTEEAELLEADRMIGDEDIQKQVKHATARVAKIRDSLLTFKPESLSRSQAESHGDGKWEQTKETKKKIQKMIKAQLKLQDYMPEDEADCINNVWELALLDRWRLYRLWLSKYQIETRCKILESEQLYQRIVDRLLELRNQEEVTILRKAKVVGMTTTGAAKYRTVLQEIQPKIVIVEEAAEVLEAHIITTLSSACEHLILIGDHQQLRPSATVYELAKDFNLDVSLFERLISMKTEFVRLDYQHRMRPEIAGLITPHIYDKLENSASVNLYERIKGVSTNLYFIDHQELENINTEGKSYHNPHEAHFVKSLCEYFIQQEYQPSQITILTTYSGQLLHLRKLMPKNRFDGVRVCVVDKYQGEENDIVILSLVRSNLKGVVGFLRIPNRICVALSRAKKGFYCIGNMSMLSSRVPLWSNIVDYLYRNDKIGPALRLSCQNHPETYSLVSKSEEFKQVPEGGCTKACDFRLSCGHACGSLCHPFDQEHKKYKCLKPCQQCCKEGHQCRDICSNPCGKCNVKVTKVVPHCGHEQQMPCFCLPEVFVCQEPCTKAIECGHSCMRRCGETCTKKCPVKVSVTLSCGHKNKVMCHLWMEAEAGGEPLLCQTPCGGQLACGHSCRATCSECAGGRLHLPCDAPCQRRLVCSHVCQKPCTLTDCPPCGQPCENRCPHGKCPNKCGEMCVPCTKPCQWACPHSRCTRLCHEPCDREPCNRPCPRVLKCKHPCIGLCGEPCPSKCRVCHEAEVTEIFFGNEDDPKSRFVQLKDCQHVFALPGFDDLMRQLEHNKSTPRLFNCPKCSTPIRWNMHCGNVIKSTLAKIEEAKAKILGNKDLNSWKNSLEKCLEIKVELFDCYPTEFENLQFQLQEPNTNRWKLAVLGNQISLLSKVARLKSKANVLLEEQRMKIEKEATLQAKWILRSRVQFTAEEISNINREISKLTHLSDIYLIQNSMQEQGREFDHATQLTVDDLLQVLEGRKAKYDEGWLQESVNTLKNTLLQDGNCLIT</sequence>
<dbReference type="OrthoDB" id="2423195at2759"/>
<dbReference type="PANTHER" id="PTHR10887:SF341">
    <property type="entry name" value="NFX1-TYPE ZINC FINGER-CONTAINING PROTEIN 1"/>
    <property type="match status" value="1"/>
</dbReference>
<dbReference type="PANTHER" id="PTHR10887">
    <property type="entry name" value="DNA2/NAM7 HELICASE FAMILY"/>
    <property type="match status" value="1"/>
</dbReference>
<dbReference type="InterPro" id="IPR041679">
    <property type="entry name" value="DNA2/NAM7-like_C"/>
</dbReference>
<dbReference type="SUPFAM" id="SSF52540">
    <property type="entry name" value="P-loop containing nucleoside triphosphate hydrolases"/>
    <property type="match status" value="1"/>
</dbReference>
<feature type="domain" description="NF-X1-type" evidence="6">
    <location>
        <begin position="1776"/>
        <end position="1794"/>
    </location>
</feature>
<accession>A0A401S395</accession>
<keyword evidence="8" id="KW-1185">Reference proteome</keyword>
<dbReference type="GO" id="GO:0004386">
    <property type="term" value="F:helicase activity"/>
    <property type="evidence" value="ECO:0007669"/>
    <property type="project" value="InterPro"/>
</dbReference>
<dbReference type="Proteomes" id="UP000287033">
    <property type="component" value="Unassembled WGS sequence"/>
</dbReference>
<protein>
    <recommendedName>
        <fullName evidence="6">NF-X1-type domain-containing protein</fullName>
    </recommendedName>
</protein>
<feature type="region of interest" description="Disordered" evidence="5">
    <location>
        <begin position="66"/>
        <end position="332"/>
    </location>
</feature>
<evidence type="ECO:0000256" key="4">
    <source>
        <dbReference type="ARBA" id="ARBA00022833"/>
    </source>
</evidence>
<dbReference type="GO" id="GO:0031380">
    <property type="term" value="C:nuclear RNA-directed RNA polymerase complex"/>
    <property type="evidence" value="ECO:0007669"/>
    <property type="project" value="TreeGrafter"/>
</dbReference>
<dbReference type="Pfam" id="PF13086">
    <property type="entry name" value="AAA_11"/>
    <property type="match status" value="1"/>
</dbReference>
<dbReference type="FunFam" id="3.40.50.300:FF:001140">
    <property type="entry name" value="Zinc finger NFX1-type containing 1"/>
    <property type="match status" value="1"/>
</dbReference>
<feature type="compositionally biased region" description="Polar residues" evidence="5">
    <location>
        <begin position="348"/>
        <end position="360"/>
    </location>
</feature>
<dbReference type="SMART" id="SM00438">
    <property type="entry name" value="ZnF_NFX"/>
    <property type="match status" value="3"/>
</dbReference>